<dbReference type="FunFam" id="2.20.25.10:FF:000012">
    <property type="entry name" value="Putative transcription factor IIIB 90 kDa subunit"/>
    <property type="match status" value="1"/>
</dbReference>
<feature type="non-terminal residue" evidence="4">
    <location>
        <position position="73"/>
    </location>
</feature>
<dbReference type="Gene3D" id="2.20.25.10">
    <property type="match status" value="1"/>
</dbReference>
<dbReference type="Pfam" id="PF08271">
    <property type="entry name" value="Zn_Ribbon_TF"/>
    <property type="match status" value="1"/>
</dbReference>
<dbReference type="PROSITE" id="PS51134">
    <property type="entry name" value="ZF_TFIIB"/>
    <property type="match status" value="1"/>
</dbReference>
<organism evidence="4 5">
    <name type="scientific">Dispira parvispora</name>
    <dbReference type="NCBI Taxonomy" id="1520584"/>
    <lineage>
        <taxon>Eukaryota</taxon>
        <taxon>Fungi</taxon>
        <taxon>Fungi incertae sedis</taxon>
        <taxon>Zoopagomycota</taxon>
        <taxon>Kickxellomycotina</taxon>
        <taxon>Dimargaritomycetes</taxon>
        <taxon>Dimargaritales</taxon>
        <taxon>Dimargaritaceae</taxon>
        <taxon>Dispira</taxon>
    </lineage>
</organism>
<keyword evidence="2" id="KW-0862">Zinc</keyword>
<sequence>MACLNCGSNKIEYDAAAGNAFCVSCGAVAEENTIVSEVTFGESSAGAAILQGTLVSNDSGRLAINVHYGKRNS</sequence>
<protein>
    <submittedName>
        <fullName evidence="4">Transcription factor TFIIIB subunit brf1</fullName>
    </submittedName>
</protein>
<dbReference type="AlphaFoldDB" id="A0A9W8ARG7"/>
<evidence type="ECO:0000313" key="5">
    <source>
        <dbReference type="Proteomes" id="UP001150925"/>
    </source>
</evidence>
<accession>A0A9W8ARG7</accession>
<dbReference type="SUPFAM" id="SSF57783">
    <property type="entry name" value="Zinc beta-ribbon"/>
    <property type="match status" value="1"/>
</dbReference>
<evidence type="ECO:0000259" key="3">
    <source>
        <dbReference type="PROSITE" id="PS51134"/>
    </source>
</evidence>
<dbReference type="InterPro" id="IPR013137">
    <property type="entry name" value="Znf_TFIIB"/>
</dbReference>
<keyword evidence="2" id="KW-0479">Metal-binding</keyword>
<dbReference type="EMBL" id="JANBPY010001610">
    <property type="protein sequence ID" value="KAJ1959352.1"/>
    <property type="molecule type" value="Genomic_DNA"/>
</dbReference>
<dbReference type="OrthoDB" id="511529at2759"/>
<keyword evidence="1" id="KW-0677">Repeat</keyword>
<comment type="caution">
    <text evidence="4">The sequence shown here is derived from an EMBL/GenBank/DDBJ whole genome shotgun (WGS) entry which is preliminary data.</text>
</comment>
<dbReference type="GO" id="GO:0008270">
    <property type="term" value="F:zinc ion binding"/>
    <property type="evidence" value="ECO:0007669"/>
    <property type="project" value="UniProtKB-KW"/>
</dbReference>
<gene>
    <name evidence="4" type="primary">BRF1_1</name>
    <name evidence="4" type="ORF">IWQ62_004647</name>
</gene>
<dbReference type="Proteomes" id="UP001150925">
    <property type="component" value="Unassembled WGS sequence"/>
</dbReference>
<evidence type="ECO:0000256" key="2">
    <source>
        <dbReference type="PROSITE-ProRule" id="PRU00469"/>
    </source>
</evidence>
<reference evidence="4" key="1">
    <citation type="submission" date="2022-07" db="EMBL/GenBank/DDBJ databases">
        <title>Phylogenomic reconstructions and comparative analyses of Kickxellomycotina fungi.</title>
        <authorList>
            <person name="Reynolds N.K."/>
            <person name="Stajich J.E."/>
            <person name="Barry K."/>
            <person name="Grigoriev I.V."/>
            <person name="Crous P."/>
            <person name="Smith M.E."/>
        </authorList>
    </citation>
    <scope>NUCLEOTIDE SEQUENCE</scope>
    <source>
        <strain evidence="4">RSA 1196</strain>
    </source>
</reference>
<evidence type="ECO:0000313" key="4">
    <source>
        <dbReference type="EMBL" id="KAJ1959352.1"/>
    </source>
</evidence>
<keyword evidence="5" id="KW-1185">Reference proteome</keyword>
<proteinExistence type="predicted"/>
<keyword evidence="2" id="KW-0863">Zinc-finger</keyword>
<feature type="domain" description="TFIIB-type" evidence="3">
    <location>
        <begin position="1"/>
        <end position="30"/>
    </location>
</feature>
<name>A0A9W8ARG7_9FUNG</name>
<evidence type="ECO:0000256" key="1">
    <source>
        <dbReference type="ARBA" id="ARBA00022737"/>
    </source>
</evidence>